<reference evidence="1 2" key="1">
    <citation type="journal article" date="2024" name="Int. J. Syst. Evol. Microbiol.">
        <title>Clostridium omnivorum sp. nov., isolated from anoxic soil under the treatment of reductive soil disinfestation.</title>
        <authorList>
            <person name="Ueki A."/>
            <person name="Tonouchi A."/>
            <person name="Kaku N."/>
            <person name="Honma S."/>
            <person name="Ueki K."/>
        </authorList>
    </citation>
    <scope>NUCLEOTIDE SEQUENCE [LARGE SCALE GENOMIC DNA]</scope>
    <source>
        <strain evidence="1 2">E14</strain>
    </source>
</reference>
<dbReference type="InterPro" id="IPR027417">
    <property type="entry name" value="P-loop_NTPase"/>
</dbReference>
<accession>A0ABQ5N4J0</accession>
<evidence type="ECO:0000313" key="2">
    <source>
        <dbReference type="Proteomes" id="UP001208567"/>
    </source>
</evidence>
<dbReference type="SUPFAM" id="SSF52540">
    <property type="entry name" value="P-loop containing nucleoside triphosphate hydrolases"/>
    <property type="match status" value="1"/>
</dbReference>
<keyword evidence="2" id="KW-1185">Reference proteome</keyword>
<dbReference type="EMBL" id="BRXR01000001">
    <property type="protein sequence ID" value="GLC30080.1"/>
    <property type="molecule type" value="Genomic_DNA"/>
</dbReference>
<organism evidence="1 2">
    <name type="scientific">Clostridium omnivorum</name>
    <dbReference type="NCBI Taxonomy" id="1604902"/>
    <lineage>
        <taxon>Bacteria</taxon>
        <taxon>Bacillati</taxon>
        <taxon>Bacillota</taxon>
        <taxon>Clostridia</taxon>
        <taxon>Eubacteriales</taxon>
        <taxon>Clostridiaceae</taxon>
        <taxon>Clostridium</taxon>
    </lineage>
</organism>
<gene>
    <name evidence="1" type="ORF">bsdE14_14900</name>
</gene>
<sequence>MDMVYNGIVIFGEMGAGKDALAEQFCVLRDKAKIYKISVLCREMMKVSKVNPIWRGKERYIGQTVADKLRDLDINIMCDYILALIYENGQKKYGFDNRGLEGEAFDKAILEQLSIIRNDELPIIVGGRTLTDLEYWKSKNFLIVGVKISEEVRKQRLIYRDGEEMVKNSSSEHNTEVDVPYIINNQCHQVVLNDGTLEDLKNSAEELLNKYDF</sequence>
<evidence type="ECO:0008006" key="3">
    <source>
        <dbReference type="Google" id="ProtNLM"/>
    </source>
</evidence>
<comment type="caution">
    <text evidence="1">The sequence shown here is derived from an EMBL/GenBank/DDBJ whole genome shotgun (WGS) entry which is preliminary data.</text>
</comment>
<name>A0ABQ5N4J0_9CLOT</name>
<dbReference type="Proteomes" id="UP001208567">
    <property type="component" value="Unassembled WGS sequence"/>
</dbReference>
<dbReference type="Gene3D" id="3.40.50.300">
    <property type="entry name" value="P-loop containing nucleotide triphosphate hydrolases"/>
    <property type="match status" value="1"/>
</dbReference>
<dbReference type="RefSeq" id="WP_264849346.1">
    <property type="nucleotide sequence ID" value="NZ_BRXR01000001.1"/>
</dbReference>
<protein>
    <recommendedName>
        <fullName evidence="3">Adenylate kinase</fullName>
    </recommendedName>
</protein>
<evidence type="ECO:0000313" key="1">
    <source>
        <dbReference type="EMBL" id="GLC30080.1"/>
    </source>
</evidence>
<proteinExistence type="predicted"/>